<dbReference type="KEGG" id="awd:AWOD_II_0131"/>
<dbReference type="Proteomes" id="UP000032427">
    <property type="component" value="Chromosome 2"/>
</dbReference>
<reference evidence="3" key="1">
    <citation type="submission" date="2014-09" db="EMBL/GenBank/DDBJ databases">
        <authorList>
            <person name="Hjerde E."/>
        </authorList>
    </citation>
    <scope>NUCLEOTIDE SEQUENCE [LARGE SCALE GENOMIC DNA]</scope>
    <source>
        <strain evidence="3">06/09/139</strain>
    </source>
</reference>
<dbReference type="EMBL" id="LN554847">
    <property type="protein sequence ID" value="CED56786.1"/>
    <property type="molecule type" value="Genomic_DNA"/>
</dbReference>
<evidence type="ECO:0000313" key="2">
    <source>
        <dbReference type="EMBL" id="CED56786.1"/>
    </source>
</evidence>
<evidence type="ECO:0000313" key="3">
    <source>
        <dbReference type="Proteomes" id="UP000032427"/>
    </source>
</evidence>
<gene>
    <name evidence="2" type="ORF">AWOD_II_0131</name>
</gene>
<evidence type="ECO:0000259" key="1">
    <source>
        <dbReference type="Pfam" id="PF13503"/>
    </source>
</evidence>
<dbReference type="OrthoDB" id="5868791at2"/>
<name>A0A090I5S7_9GAMM</name>
<dbReference type="Pfam" id="PF13503">
    <property type="entry name" value="DUF4123"/>
    <property type="match status" value="1"/>
</dbReference>
<sequence>MDNVKSIFEVLSETEEGTLYVIFDQVQHPEANAFWKTMRLRSDVEWCYLWQDSQYMQYQEASPVLITIADGNPGESLLYWLNDYTEHYERLGVVGRYNGSLKQMYQHWRNWLSVLYPDGQEALLRFYDPMVITSFYSVLTDTQKQAFSGEHYQIYLPCLNEGKPHLCAVMSGEVAGEPTEELNQQTMSYPITLTPSQYSLFFYPERLDSLIDSLHNKLAPNYAWLLPRENVAIRFNEGLELAAQKYPDTDALGRETFALYRFYLGDKFDEHPDFYELLAHHSLRNAIGKFDEKYQGRSDELMNYRTEGWLGMEGKAGFES</sequence>
<protein>
    <recommendedName>
        <fullName evidence="1">DUF4123 domain-containing protein</fullName>
    </recommendedName>
</protein>
<dbReference type="InterPro" id="IPR025391">
    <property type="entry name" value="DUF4123"/>
</dbReference>
<dbReference type="AlphaFoldDB" id="A0A090I5S7"/>
<dbReference type="PATRIC" id="fig|80852.17.peg.2875"/>
<dbReference type="GeneID" id="28542378"/>
<accession>A0A090I5S7</accession>
<keyword evidence="3" id="KW-1185">Reference proteome</keyword>
<dbReference type="HOGENOM" id="CLU_873913_0_0_6"/>
<dbReference type="STRING" id="80852.AWOD_II_0131"/>
<organism evidence="2 3">
    <name type="scientific">Aliivibrio wodanis</name>
    <dbReference type="NCBI Taxonomy" id="80852"/>
    <lineage>
        <taxon>Bacteria</taxon>
        <taxon>Pseudomonadati</taxon>
        <taxon>Pseudomonadota</taxon>
        <taxon>Gammaproteobacteria</taxon>
        <taxon>Vibrionales</taxon>
        <taxon>Vibrionaceae</taxon>
        <taxon>Aliivibrio</taxon>
    </lineage>
</organism>
<feature type="domain" description="DUF4123" evidence="1">
    <location>
        <begin position="19"/>
        <end position="145"/>
    </location>
</feature>
<proteinExistence type="predicted"/>